<evidence type="ECO:0000313" key="3">
    <source>
        <dbReference type="EMBL" id="CAI0465766.1"/>
    </source>
</evidence>
<name>A0AAV0P4I7_9ROSI</name>
<dbReference type="InterPro" id="IPR036397">
    <property type="entry name" value="RNaseH_sf"/>
</dbReference>
<dbReference type="Pfam" id="PF13456">
    <property type="entry name" value="RVT_3"/>
    <property type="match status" value="1"/>
</dbReference>
<comment type="caution">
    <text evidence="3">The sequence shown here is derived from an EMBL/GenBank/DDBJ whole genome shotgun (WGS) entry which is preliminary data.</text>
</comment>
<dbReference type="GO" id="GO:0003676">
    <property type="term" value="F:nucleic acid binding"/>
    <property type="evidence" value="ECO:0007669"/>
    <property type="project" value="InterPro"/>
</dbReference>
<dbReference type="EMBL" id="CAMGYJ010000003">
    <property type="protein sequence ID" value="CAI0389520.1"/>
    <property type="molecule type" value="Genomic_DNA"/>
</dbReference>
<dbReference type="Proteomes" id="UP001154282">
    <property type="component" value="Unassembled WGS sequence"/>
</dbReference>
<dbReference type="InterPro" id="IPR044730">
    <property type="entry name" value="RNase_H-like_dom_plant"/>
</dbReference>
<dbReference type="GO" id="GO:0004523">
    <property type="term" value="F:RNA-DNA hybrid ribonuclease activity"/>
    <property type="evidence" value="ECO:0007669"/>
    <property type="project" value="InterPro"/>
</dbReference>
<accession>A0AAV0P4I7</accession>
<dbReference type="AlphaFoldDB" id="A0AAV0P4I7"/>
<evidence type="ECO:0000313" key="2">
    <source>
        <dbReference type="EMBL" id="CAI0389520.1"/>
    </source>
</evidence>
<sequence length="118" mass="13233">SILEAEVRAIRDGLSLLWSLGFRNVEVESDSQLAVHLIRSEKDLFHPLEALIADCRALLRQPWTTKFSHILREANAVADLMAALGHSCRDGEHLWPNPPPQVIPLLELDSIGHSFPRP</sequence>
<dbReference type="InterPro" id="IPR012337">
    <property type="entry name" value="RNaseH-like_sf"/>
</dbReference>
<dbReference type="CDD" id="cd06222">
    <property type="entry name" value="RNase_H_like"/>
    <property type="match status" value="1"/>
</dbReference>
<dbReference type="PANTHER" id="PTHR47723:SF19">
    <property type="entry name" value="POLYNUCLEOTIDYL TRANSFERASE, RIBONUCLEASE H-LIKE SUPERFAMILY PROTEIN"/>
    <property type="match status" value="1"/>
</dbReference>
<feature type="domain" description="RNase H type-1" evidence="1">
    <location>
        <begin position="2"/>
        <end position="83"/>
    </location>
</feature>
<keyword evidence="4" id="KW-1185">Reference proteome</keyword>
<dbReference type="PANTHER" id="PTHR47723">
    <property type="entry name" value="OS05G0353850 PROTEIN"/>
    <property type="match status" value="1"/>
</dbReference>
<dbReference type="SUPFAM" id="SSF53098">
    <property type="entry name" value="Ribonuclease H-like"/>
    <property type="match status" value="1"/>
</dbReference>
<dbReference type="InterPro" id="IPR002156">
    <property type="entry name" value="RNaseH_domain"/>
</dbReference>
<dbReference type="EMBL" id="CAMGYJ010000008">
    <property type="protein sequence ID" value="CAI0465766.1"/>
    <property type="molecule type" value="Genomic_DNA"/>
</dbReference>
<feature type="non-terminal residue" evidence="3">
    <location>
        <position position="1"/>
    </location>
</feature>
<gene>
    <name evidence="3" type="ORF">LITE_LOCUS36746</name>
    <name evidence="2" type="ORF">LITE_LOCUS6280</name>
</gene>
<dbReference type="InterPro" id="IPR053151">
    <property type="entry name" value="RNase_H-like"/>
</dbReference>
<organism evidence="3 4">
    <name type="scientific">Linum tenue</name>
    <dbReference type="NCBI Taxonomy" id="586396"/>
    <lineage>
        <taxon>Eukaryota</taxon>
        <taxon>Viridiplantae</taxon>
        <taxon>Streptophyta</taxon>
        <taxon>Embryophyta</taxon>
        <taxon>Tracheophyta</taxon>
        <taxon>Spermatophyta</taxon>
        <taxon>Magnoliopsida</taxon>
        <taxon>eudicotyledons</taxon>
        <taxon>Gunneridae</taxon>
        <taxon>Pentapetalae</taxon>
        <taxon>rosids</taxon>
        <taxon>fabids</taxon>
        <taxon>Malpighiales</taxon>
        <taxon>Linaceae</taxon>
        <taxon>Linum</taxon>
    </lineage>
</organism>
<protein>
    <recommendedName>
        <fullName evidence="1">RNase H type-1 domain-containing protein</fullName>
    </recommendedName>
</protein>
<evidence type="ECO:0000259" key="1">
    <source>
        <dbReference type="Pfam" id="PF13456"/>
    </source>
</evidence>
<dbReference type="Gene3D" id="3.30.420.10">
    <property type="entry name" value="Ribonuclease H-like superfamily/Ribonuclease H"/>
    <property type="match status" value="1"/>
</dbReference>
<reference evidence="3" key="1">
    <citation type="submission" date="2022-08" db="EMBL/GenBank/DDBJ databases">
        <authorList>
            <person name="Gutierrez-Valencia J."/>
        </authorList>
    </citation>
    <scope>NUCLEOTIDE SEQUENCE</scope>
</reference>
<evidence type="ECO:0000313" key="4">
    <source>
        <dbReference type="Proteomes" id="UP001154282"/>
    </source>
</evidence>
<proteinExistence type="predicted"/>